<organism evidence="1 2">
    <name type="scientific">Dyadobacter chenwenxiniae</name>
    <dbReference type="NCBI Taxonomy" id="2906456"/>
    <lineage>
        <taxon>Bacteria</taxon>
        <taxon>Pseudomonadati</taxon>
        <taxon>Bacteroidota</taxon>
        <taxon>Cytophagia</taxon>
        <taxon>Cytophagales</taxon>
        <taxon>Spirosomataceae</taxon>
        <taxon>Dyadobacter</taxon>
    </lineage>
</organism>
<gene>
    <name evidence="1" type="ORF">LXM26_29490</name>
</gene>
<dbReference type="AlphaFoldDB" id="A0A9X1TPM9"/>
<dbReference type="RefSeq" id="WP_234658708.1">
    <property type="nucleotide sequence ID" value="NZ_CP094997.1"/>
</dbReference>
<dbReference type="Proteomes" id="UP001139000">
    <property type="component" value="Unassembled WGS sequence"/>
</dbReference>
<evidence type="ECO:0000313" key="2">
    <source>
        <dbReference type="Proteomes" id="UP001139000"/>
    </source>
</evidence>
<keyword evidence="2" id="KW-1185">Reference proteome</keyword>
<evidence type="ECO:0000313" key="1">
    <source>
        <dbReference type="EMBL" id="MCF0065683.1"/>
    </source>
</evidence>
<reference evidence="1" key="1">
    <citation type="submission" date="2021-12" db="EMBL/GenBank/DDBJ databases">
        <title>Novel species in genus Dyadobacter.</title>
        <authorList>
            <person name="Ma C."/>
        </authorList>
    </citation>
    <scope>NUCLEOTIDE SEQUENCE</scope>
    <source>
        <strain evidence="1">LJ419</strain>
    </source>
</reference>
<sequence>MDTLPQTHSPHSDEPENSALNQLYIAYGRKVKELLSQSDAETWIEDLWDMYTGFTLFSQEAGYDPRGHNRFVSFKELVFFFREVGKMK</sequence>
<accession>A0A9X1TPM9</accession>
<name>A0A9X1TPM9_9BACT</name>
<comment type="caution">
    <text evidence="1">The sequence shown here is derived from an EMBL/GenBank/DDBJ whole genome shotgun (WGS) entry which is preliminary data.</text>
</comment>
<protein>
    <submittedName>
        <fullName evidence="1">Uncharacterized protein</fullName>
    </submittedName>
</protein>
<dbReference type="EMBL" id="JAJTTC010000012">
    <property type="protein sequence ID" value="MCF0065683.1"/>
    <property type="molecule type" value="Genomic_DNA"/>
</dbReference>
<proteinExistence type="predicted"/>